<gene>
    <name evidence="2" type="ORF">XAC3562_210153</name>
</gene>
<keyword evidence="3" id="KW-1185">Reference proteome</keyword>
<name>A0A0U5FBR3_XANCI</name>
<evidence type="ECO:0000313" key="3">
    <source>
        <dbReference type="Proteomes" id="UP000052230"/>
    </source>
</evidence>
<feature type="compositionally biased region" description="Basic and acidic residues" evidence="1">
    <location>
        <begin position="8"/>
        <end position="19"/>
    </location>
</feature>
<evidence type="ECO:0000256" key="1">
    <source>
        <dbReference type="SAM" id="MobiDB-lite"/>
    </source>
</evidence>
<dbReference type="AlphaFoldDB" id="A0A0U5FBR3"/>
<comment type="caution">
    <text evidence="2">The sequence shown here is derived from an EMBL/GenBank/DDBJ whole genome shotgun (WGS) entry which is preliminary data.</text>
</comment>
<organism evidence="2 3">
    <name type="scientific">Xanthomonas citri pv. citri</name>
    <dbReference type="NCBI Taxonomy" id="611301"/>
    <lineage>
        <taxon>Bacteria</taxon>
        <taxon>Pseudomonadati</taxon>
        <taxon>Pseudomonadota</taxon>
        <taxon>Gammaproteobacteria</taxon>
        <taxon>Lysobacterales</taxon>
        <taxon>Lysobacteraceae</taxon>
        <taxon>Xanthomonas</taxon>
    </lineage>
</organism>
<feature type="region of interest" description="Disordered" evidence="1">
    <location>
        <begin position="1"/>
        <end position="22"/>
    </location>
</feature>
<proteinExistence type="predicted"/>
<protein>
    <submittedName>
        <fullName evidence="2">Uncharacterized domain protein (Modular protein)</fullName>
    </submittedName>
</protein>
<evidence type="ECO:0000313" key="2">
    <source>
        <dbReference type="EMBL" id="CEG15693.1"/>
    </source>
</evidence>
<reference evidence="2 3" key="1">
    <citation type="submission" date="2014-09" db="EMBL/GenBank/DDBJ databases">
        <authorList>
            <person name="Regsiter A."/>
        </authorList>
    </citation>
    <scope>NUCLEOTIDE SEQUENCE [LARGE SCALE GENOMIC DNA]</scope>
</reference>
<accession>A0A0U5FBR3</accession>
<sequence>MQAENTEDGTHGNTPEELRGLAAGKSVLHGSTPIKKTRIGRCGFFWFLGVWWTSPSRRPASAAHDYSRAECCGWRYRDWRGE</sequence>
<dbReference type="EMBL" id="CCXZ01000113">
    <property type="protein sequence ID" value="CEG15693.1"/>
    <property type="molecule type" value="Genomic_DNA"/>
</dbReference>
<dbReference type="Proteomes" id="UP000052230">
    <property type="component" value="Unassembled WGS sequence"/>
</dbReference>